<keyword evidence="7 8" id="KW-0472">Membrane</keyword>
<feature type="transmembrane region" description="Helical" evidence="8">
    <location>
        <begin position="306"/>
        <end position="332"/>
    </location>
</feature>
<keyword evidence="8" id="KW-0769">Symport</keyword>
<keyword evidence="5 8" id="KW-0812">Transmembrane</keyword>
<feature type="transmembrane region" description="Helical" evidence="8">
    <location>
        <begin position="388"/>
        <end position="406"/>
    </location>
</feature>
<evidence type="ECO:0000256" key="3">
    <source>
        <dbReference type="ARBA" id="ARBA00022448"/>
    </source>
</evidence>
<evidence type="ECO:0000256" key="4">
    <source>
        <dbReference type="ARBA" id="ARBA00022475"/>
    </source>
</evidence>
<dbReference type="Pfam" id="PF01235">
    <property type="entry name" value="Na_Ala_symp"/>
    <property type="match status" value="1"/>
</dbReference>
<evidence type="ECO:0000313" key="9">
    <source>
        <dbReference type="EMBL" id="MBM6924300.1"/>
    </source>
</evidence>
<feature type="transmembrane region" description="Helical" evidence="8">
    <location>
        <begin position="247"/>
        <end position="266"/>
    </location>
</feature>
<dbReference type="EMBL" id="JACSNR010000020">
    <property type="protein sequence ID" value="MBM6924300.1"/>
    <property type="molecule type" value="Genomic_DNA"/>
</dbReference>
<sequence length="467" mass="49983">MQQLAPLVKSISDFFWNNILLFLLFGTGIWFTVRMRFIQVRRFGHGLARLFGGFSLNGKKADHEGMSSFQALTTAIAAQVGTGNIAGCAVALASGGAGAIFWMWVSAFFGMATIYGEAVLAQTFRTTVDGQVTGGPIYYIRAVFKGKFGKFLAGFFSIAIVFALGFTGNMVQANSISDAFHNAFGLPKLAVGLVTAAAAAFIFLGGVRRIASFTEKVVPIMALFYIIGCTALLVINHEAVPEALRMIFTSAFSTQAVVGGAAGISVQQAMRIGVARGLFSNEAGMGSTPHAHVLAKVKHPQEQGEIAMVSVFIDTFVILTLTAMVILTSGVLGSGATGAALAQLAFSQKFGWFGDAFIALCMLFFAFSTIIGWYFFGEINFKALFGKKALPVYSIGVVLCVLFGSLQEVELVWNLSDLFNGLMVIPNLIALLALSGLVVKISRENWEEEDEKSAEEQFVPVQSAGME</sequence>
<keyword evidence="4 8" id="KW-1003">Cell membrane</keyword>
<comment type="similarity">
    <text evidence="2 8">Belongs to the alanine or glycine:cation symporter (AGCS) (TC 2.A.25) family.</text>
</comment>
<dbReference type="NCBIfam" id="TIGR00835">
    <property type="entry name" value="agcS"/>
    <property type="match status" value="1"/>
</dbReference>
<keyword evidence="3 8" id="KW-0813">Transport</keyword>
<evidence type="ECO:0000256" key="5">
    <source>
        <dbReference type="ARBA" id="ARBA00022692"/>
    </source>
</evidence>
<feature type="transmembrane region" description="Helical" evidence="8">
    <location>
        <begin position="352"/>
        <end position="376"/>
    </location>
</feature>
<dbReference type="PANTHER" id="PTHR30330:SF14">
    <property type="entry name" value="SODIUM_AMINO ACID (ALANINE) SYMPORTER"/>
    <property type="match status" value="1"/>
</dbReference>
<evidence type="ECO:0000256" key="7">
    <source>
        <dbReference type="ARBA" id="ARBA00023136"/>
    </source>
</evidence>
<evidence type="ECO:0000256" key="2">
    <source>
        <dbReference type="ARBA" id="ARBA00009261"/>
    </source>
</evidence>
<reference evidence="9 10" key="1">
    <citation type="journal article" date="2021" name="Sci. Rep.">
        <title>The distribution of antibiotic resistance genes in chicken gut microbiota commensals.</title>
        <authorList>
            <person name="Juricova H."/>
            <person name="Matiasovicova J."/>
            <person name="Kubasova T."/>
            <person name="Cejkova D."/>
            <person name="Rychlik I."/>
        </authorList>
    </citation>
    <scope>NUCLEOTIDE SEQUENCE [LARGE SCALE GENOMIC DNA]</scope>
    <source>
        <strain evidence="9 10">An564</strain>
    </source>
</reference>
<evidence type="ECO:0000256" key="6">
    <source>
        <dbReference type="ARBA" id="ARBA00022989"/>
    </source>
</evidence>
<feature type="transmembrane region" description="Helical" evidence="8">
    <location>
        <begin position="14"/>
        <end position="33"/>
    </location>
</feature>
<proteinExistence type="inferred from homology"/>
<keyword evidence="10" id="KW-1185">Reference proteome</keyword>
<feature type="transmembrane region" description="Helical" evidence="8">
    <location>
        <begin position="151"/>
        <end position="171"/>
    </location>
</feature>
<comment type="subcellular location">
    <subcellularLocation>
        <location evidence="1 8">Cell membrane</location>
        <topology evidence="1 8">Multi-pass membrane protein</topology>
    </subcellularLocation>
</comment>
<feature type="transmembrane region" description="Helical" evidence="8">
    <location>
        <begin position="99"/>
        <end position="116"/>
    </location>
</feature>
<feature type="transmembrane region" description="Helical" evidence="8">
    <location>
        <begin position="217"/>
        <end position="235"/>
    </location>
</feature>
<comment type="caution">
    <text evidence="9">The sequence shown here is derived from an EMBL/GenBank/DDBJ whole genome shotgun (WGS) entry which is preliminary data.</text>
</comment>
<evidence type="ECO:0000256" key="1">
    <source>
        <dbReference type="ARBA" id="ARBA00004651"/>
    </source>
</evidence>
<dbReference type="RefSeq" id="WP_204722158.1">
    <property type="nucleotide sequence ID" value="NZ_JACSNR010000020.1"/>
</dbReference>
<name>A0ABS2GP73_9FIRM</name>
<organism evidence="9 10">
    <name type="scientific">Hydrogenoanaerobacterium saccharovorans</name>
    <dbReference type="NCBI Taxonomy" id="474960"/>
    <lineage>
        <taxon>Bacteria</taxon>
        <taxon>Bacillati</taxon>
        <taxon>Bacillota</taxon>
        <taxon>Clostridia</taxon>
        <taxon>Eubacteriales</taxon>
        <taxon>Oscillospiraceae</taxon>
        <taxon>Hydrogenoanaerobacterium</taxon>
    </lineage>
</organism>
<keyword evidence="6 8" id="KW-1133">Transmembrane helix</keyword>
<dbReference type="InterPro" id="IPR001463">
    <property type="entry name" value="Na/Ala_symport"/>
</dbReference>
<feature type="transmembrane region" description="Helical" evidence="8">
    <location>
        <begin position="69"/>
        <end position="93"/>
    </location>
</feature>
<dbReference type="PROSITE" id="PS00873">
    <property type="entry name" value="NA_ALANINE_SYMP"/>
    <property type="match status" value="1"/>
</dbReference>
<feature type="transmembrane region" description="Helical" evidence="8">
    <location>
        <begin position="183"/>
        <end position="205"/>
    </location>
</feature>
<dbReference type="Gene3D" id="1.20.1740.10">
    <property type="entry name" value="Amino acid/polyamine transporter I"/>
    <property type="match status" value="1"/>
</dbReference>
<evidence type="ECO:0000313" key="10">
    <source>
        <dbReference type="Proteomes" id="UP000724149"/>
    </source>
</evidence>
<protein>
    <submittedName>
        <fullName evidence="9">Sodium:alanine symporter family protein</fullName>
    </submittedName>
</protein>
<accession>A0ABS2GP73</accession>
<dbReference type="PANTHER" id="PTHR30330">
    <property type="entry name" value="AGSS FAMILY TRANSPORTER, SODIUM-ALANINE"/>
    <property type="match status" value="1"/>
</dbReference>
<gene>
    <name evidence="9" type="ORF">H9X81_11470</name>
</gene>
<evidence type="ECO:0000256" key="8">
    <source>
        <dbReference type="RuleBase" id="RU363064"/>
    </source>
</evidence>
<feature type="transmembrane region" description="Helical" evidence="8">
    <location>
        <begin position="418"/>
        <end position="439"/>
    </location>
</feature>
<dbReference type="Proteomes" id="UP000724149">
    <property type="component" value="Unassembled WGS sequence"/>
</dbReference>
<dbReference type="PRINTS" id="PR00175">
    <property type="entry name" value="NAALASMPORT"/>
</dbReference>